<accession>A0A811L7W2</accession>
<dbReference type="OrthoDB" id="4189at2759"/>
<gene>
    <name evidence="6" type="ORF">BOKJ2_LOCUS10167</name>
</gene>
<protein>
    <recommendedName>
        <fullName evidence="8">WD_REPEATS_REGION domain-containing protein</fullName>
    </recommendedName>
</protein>
<keyword evidence="2" id="KW-0963">Cytoplasm</keyword>
<dbReference type="GO" id="GO:0005737">
    <property type="term" value="C:cytoplasm"/>
    <property type="evidence" value="ECO:0007669"/>
    <property type="project" value="UniProtKB-SubCell"/>
</dbReference>
<sequence>MCAIVLMSKMVNEAARRQQELELKKAELARLKMERQMRNAARQTMPATPNRLNGTAAENGNGIRQVSSTQDMDQLLAEVGIAPSASLPANASAPNFLASNGHRDINLNRRPLFEIVHTSSISVQPKNDVKYSKVTQTVEVDTHADNFSTGSADGFEFDDLSMDGRHDTIDFDLDGSLAIDKILGTVKGNDTREKPEVEKEHVVQAKKPPPLTEQEKEAITKDERFQKFVHQASRMLERVMATDKEYDSLADYGQDMENARSDALLTLKSTFNNDTYLNNQQGRCVEFCEAHPELLAVAVNGDADGKGGPSGIINIWNTAIPTPSPEFVFHANDRIRSICFSRFHPKLVIGGCETGQICVWDMRNNRKIPVSRSQISARGHTQAVNGMHVVGTNHSHSMMTTSMDGIVCWWGLESMITPTHKEALIGTGAKKNLPIMSSDVFVNGFDKFVAGGEDGFLYLGERHNNVPTEFLMHEGPITSVALHKASGATDFSNYCLTGSMDFDMHLWNLQDQPKPDPTDKTSQSVAPRPVLSFPHKHGYSFITDVQWSPIHPAVFVSASMNGKFFLWNLNMDTENPVAAMEFGQLVSKVCWSRDGHYVVGLGSNGSAQLFEVHDSLKNVKPSEWDTLSGVLYDAVQDSKPLYSDEKAANESHQSQV</sequence>
<dbReference type="SUPFAM" id="SSF50978">
    <property type="entry name" value="WD40 repeat-like"/>
    <property type="match status" value="1"/>
</dbReference>
<feature type="region of interest" description="Disordered" evidence="5">
    <location>
        <begin position="40"/>
        <end position="61"/>
    </location>
</feature>
<feature type="compositionally biased region" description="Polar residues" evidence="5">
    <location>
        <begin position="41"/>
        <end position="61"/>
    </location>
</feature>
<dbReference type="Gene3D" id="2.130.10.10">
    <property type="entry name" value="YVTN repeat-like/Quinoprotein amine dehydrogenase"/>
    <property type="match status" value="2"/>
</dbReference>
<evidence type="ECO:0000256" key="1">
    <source>
        <dbReference type="ARBA" id="ARBA00004496"/>
    </source>
</evidence>
<dbReference type="InterPro" id="IPR015943">
    <property type="entry name" value="WD40/YVTN_repeat-like_dom_sf"/>
</dbReference>
<dbReference type="GO" id="GO:0045504">
    <property type="term" value="F:dynein heavy chain binding"/>
    <property type="evidence" value="ECO:0007669"/>
    <property type="project" value="TreeGrafter"/>
</dbReference>
<evidence type="ECO:0000256" key="3">
    <source>
        <dbReference type="ARBA" id="ARBA00022574"/>
    </source>
</evidence>
<keyword evidence="4" id="KW-0677">Repeat</keyword>
<dbReference type="EMBL" id="CAJFDH010000005">
    <property type="protein sequence ID" value="CAD5223397.1"/>
    <property type="molecule type" value="Genomic_DNA"/>
</dbReference>
<evidence type="ECO:0000256" key="4">
    <source>
        <dbReference type="ARBA" id="ARBA00022737"/>
    </source>
</evidence>
<dbReference type="GO" id="GO:0005868">
    <property type="term" value="C:cytoplasmic dynein complex"/>
    <property type="evidence" value="ECO:0007669"/>
    <property type="project" value="TreeGrafter"/>
</dbReference>
<comment type="caution">
    <text evidence="6">The sequence shown here is derived from an EMBL/GenBank/DDBJ whole genome shotgun (WGS) entry which is preliminary data.</text>
</comment>
<evidence type="ECO:0008006" key="8">
    <source>
        <dbReference type="Google" id="ProtNLM"/>
    </source>
</evidence>
<dbReference type="InterPro" id="IPR001680">
    <property type="entry name" value="WD40_rpt"/>
</dbReference>
<dbReference type="EMBL" id="CAJFCW020000005">
    <property type="protein sequence ID" value="CAG9117742.1"/>
    <property type="molecule type" value="Genomic_DNA"/>
</dbReference>
<proteinExistence type="predicted"/>
<dbReference type="Pfam" id="PF00400">
    <property type="entry name" value="WD40"/>
    <property type="match status" value="1"/>
</dbReference>
<reference evidence="6" key="1">
    <citation type="submission" date="2020-09" db="EMBL/GenBank/DDBJ databases">
        <authorList>
            <person name="Kikuchi T."/>
        </authorList>
    </citation>
    <scope>NUCLEOTIDE SEQUENCE</scope>
    <source>
        <strain evidence="6">SH1</strain>
    </source>
</reference>
<evidence type="ECO:0000313" key="6">
    <source>
        <dbReference type="EMBL" id="CAD5223397.1"/>
    </source>
</evidence>
<dbReference type="AlphaFoldDB" id="A0A811L7W2"/>
<dbReference type="InterPro" id="IPR050687">
    <property type="entry name" value="Dynein_IC"/>
</dbReference>
<dbReference type="InterPro" id="IPR036322">
    <property type="entry name" value="WD40_repeat_dom_sf"/>
</dbReference>
<dbReference type="PANTHER" id="PTHR12442">
    <property type="entry name" value="DYNEIN INTERMEDIATE CHAIN"/>
    <property type="match status" value="1"/>
</dbReference>
<name>A0A811L7W2_9BILA</name>
<organism evidence="6 7">
    <name type="scientific">Bursaphelenchus okinawaensis</name>
    <dbReference type="NCBI Taxonomy" id="465554"/>
    <lineage>
        <taxon>Eukaryota</taxon>
        <taxon>Metazoa</taxon>
        <taxon>Ecdysozoa</taxon>
        <taxon>Nematoda</taxon>
        <taxon>Chromadorea</taxon>
        <taxon>Rhabditida</taxon>
        <taxon>Tylenchina</taxon>
        <taxon>Tylenchomorpha</taxon>
        <taxon>Aphelenchoidea</taxon>
        <taxon>Aphelenchoididae</taxon>
        <taxon>Bursaphelenchus</taxon>
    </lineage>
</organism>
<dbReference type="GO" id="GO:0010970">
    <property type="term" value="P:transport along microtubule"/>
    <property type="evidence" value="ECO:0007669"/>
    <property type="project" value="TreeGrafter"/>
</dbReference>
<keyword evidence="7" id="KW-1185">Reference proteome</keyword>
<dbReference type="SMART" id="SM00320">
    <property type="entry name" value="WD40"/>
    <property type="match status" value="5"/>
</dbReference>
<evidence type="ECO:0000313" key="7">
    <source>
        <dbReference type="Proteomes" id="UP000614601"/>
    </source>
</evidence>
<dbReference type="GO" id="GO:0045503">
    <property type="term" value="F:dynein light chain binding"/>
    <property type="evidence" value="ECO:0007669"/>
    <property type="project" value="TreeGrafter"/>
</dbReference>
<dbReference type="Proteomes" id="UP000614601">
    <property type="component" value="Unassembled WGS sequence"/>
</dbReference>
<dbReference type="PANTHER" id="PTHR12442:SF22">
    <property type="entry name" value="CYTOPLASMIC DYNEIN 1 INTERMEDIATE CHAIN-RELATED"/>
    <property type="match status" value="1"/>
</dbReference>
<comment type="subcellular location">
    <subcellularLocation>
        <location evidence="1">Cytoplasm</location>
    </subcellularLocation>
</comment>
<evidence type="ECO:0000256" key="5">
    <source>
        <dbReference type="SAM" id="MobiDB-lite"/>
    </source>
</evidence>
<keyword evidence="3" id="KW-0853">WD repeat</keyword>
<dbReference type="Proteomes" id="UP000783686">
    <property type="component" value="Unassembled WGS sequence"/>
</dbReference>
<evidence type="ECO:0000256" key="2">
    <source>
        <dbReference type="ARBA" id="ARBA00022490"/>
    </source>
</evidence>